<feature type="transmembrane region" description="Helical" evidence="1">
    <location>
        <begin position="160"/>
        <end position="188"/>
    </location>
</feature>
<dbReference type="InterPro" id="IPR007403">
    <property type="entry name" value="DUF456"/>
</dbReference>
<dbReference type="Pfam" id="PF04306">
    <property type="entry name" value="DUF456"/>
    <property type="match status" value="1"/>
</dbReference>
<keyword evidence="3" id="KW-1185">Reference proteome</keyword>
<feature type="transmembrane region" description="Helical" evidence="1">
    <location>
        <begin position="29"/>
        <end position="51"/>
    </location>
</feature>
<evidence type="ECO:0000313" key="2">
    <source>
        <dbReference type="EMBL" id="UYG17249.1"/>
    </source>
</evidence>
<keyword evidence="1" id="KW-0812">Transmembrane</keyword>
<dbReference type="PANTHER" id="PTHR39165:SF1">
    <property type="entry name" value="DUF456 DOMAIN-CONTAINING PROTEIN"/>
    <property type="match status" value="1"/>
</dbReference>
<sequence length="190" mass="19992">MTAHGPDLREADLAPDPPEAPVDPVTVDVIATVVAGILFLVGLTGIVVPILPGSITILVTMLIWAIVVGGTSSWIAFAIVAVFSIAGMTASYVMTGRKLKKADVPNWPIVVGVIVGVIGIFVIPFLGLFIGFVVGLYGAEWYRRKDPRLAWESSWLALKTLGLGIVVELGLGFCSAITLGIAATVHFVNL</sequence>
<proteinExistence type="predicted"/>
<feature type="transmembrane region" description="Helical" evidence="1">
    <location>
        <begin position="107"/>
        <end position="139"/>
    </location>
</feature>
<reference evidence="2" key="1">
    <citation type="submission" date="2022-10" db="EMBL/GenBank/DDBJ databases">
        <title>Whole-Genome Sequencing of Brachybacterium huguangmaarense BRM-3, Isolated from Betula schmidtii.</title>
        <authorList>
            <person name="Haam D."/>
        </authorList>
    </citation>
    <scope>NUCLEOTIDE SEQUENCE</scope>
    <source>
        <strain evidence="2">BRM-3</strain>
    </source>
</reference>
<name>A0ABY6G217_9MICO</name>
<organism evidence="2 3">
    <name type="scientific">Brachybacterium huguangmaarense</name>
    <dbReference type="NCBI Taxonomy" id="1652028"/>
    <lineage>
        <taxon>Bacteria</taxon>
        <taxon>Bacillati</taxon>
        <taxon>Actinomycetota</taxon>
        <taxon>Actinomycetes</taxon>
        <taxon>Micrococcales</taxon>
        <taxon>Dermabacteraceae</taxon>
        <taxon>Brachybacterium</taxon>
    </lineage>
</organism>
<evidence type="ECO:0000313" key="3">
    <source>
        <dbReference type="Proteomes" id="UP001164305"/>
    </source>
</evidence>
<feature type="transmembrane region" description="Helical" evidence="1">
    <location>
        <begin position="63"/>
        <end position="87"/>
    </location>
</feature>
<dbReference type="EMBL" id="CP107020">
    <property type="protein sequence ID" value="UYG17249.1"/>
    <property type="molecule type" value="Genomic_DNA"/>
</dbReference>
<dbReference type="Proteomes" id="UP001164305">
    <property type="component" value="Chromosome"/>
</dbReference>
<dbReference type="RefSeq" id="WP_263594458.1">
    <property type="nucleotide sequence ID" value="NZ_CP107020.1"/>
</dbReference>
<dbReference type="PANTHER" id="PTHR39165">
    <property type="entry name" value="IG HYPOTHETICAL 17883"/>
    <property type="match status" value="1"/>
</dbReference>
<accession>A0ABY6G217</accession>
<evidence type="ECO:0000256" key="1">
    <source>
        <dbReference type="SAM" id="Phobius"/>
    </source>
</evidence>
<protein>
    <submittedName>
        <fullName evidence="2">DUF456 domain-containing protein</fullName>
    </submittedName>
</protein>
<gene>
    <name evidence="2" type="ORF">BRM3_02095</name>
</gene>
<keyword evidence="1" id="KW-1133">Transmembrane helix</keyword>
<keyword evidence="1" id="KW-0472">Membrane</keyword>